<proteinExistence type="predicted"/>
<dbReference type="SUPFAM" id="SSF53335">
    <property type="entry name" value="S-adenosyl-L-methionine-dependent methyltransferases"/>
    <property type="match status" value="1"/>
</dbReference>
<reference evidence="3" key="1">
    <citation type="submission" date="2025-08" db="UniProtKB">
        <authorList>
            <consortium name="RefSeq"/>
        </authorList>
    </citation>
    <scope>IDENTIFICATION</scope>
</reference>
<keyword evidence="1" id="KW-1133">Transmembrane helix</keyword>
<evidence type="ECO:0000313" key="2">
    <source>
        <dbReference type="Proteomes" id="UP000515124"/>
    </source>
</evidence>
<protein>
    <submittedName>
        <fullName evidence="3">Uncharacterized protein LOC110757621</fullName>
    </submittedName>
</protein>
<name>A0A6P5SMK3_PRUAV</name>
<dbReference type="KEGG" id="pavi:110757621"/>
<dbReference type="AlphaFoldDB" id="A0A6P5SMK3"/>
<keyword evidence="1" id="KW-0812">Transmembrane</keyword>
<sequence>MTQPNRNAVSNSLPVFLFSILFSLSLSLSLSKPTQANLSFSLTNTMNPKPPTMKEDHQKKLTPFKLLKPVAYLLLLLLSFTFGYLSSPSSPTTPSFSPPSPQLPQLVNLPTQLDHFRLTSHCATPLPSHLIRQTILDRLFKSTSPFVNFPPPYATPLLRRSRVKGWGSNGAVFQNLIQKVQPQTIIEIGTFLGASAIHMAGLTRQLGLNDTQILCLDDFRGWPGFRDRFRDIGLLNGDVLLLYQFMQNVVSVNATETVLPIPFSTGSGLDWLCEMGVFGDLIEVDAGHDFNSAWSDIIRAYRILRPGGVIFGHDYFTAADDHGVRRAVTLFARVYGLKIKLDGQHWVIESS</sequence>
<dbReference type="GeneID" id="110757621"/>
<dbReference type="Gene3D" id="3.40.50.150">
    <property type="entry name" value="Vaccinia Virus protein VP39"/>
    <property type="match status" value="1"/>
</dbReference>
<evidence type="ECO:0000256" key="1">
    <source>
        <dbReference type="SAM" id="Phobius"/>
    </source>
</evidence>
<dbReference type="RefSeq" id="XP_021814993.1">
    <property type="nucleotide sequence ID" value="XM_021959301.1"/>
</dbReference>
<evidence type="ECO:0000313" key="3">
    <source>
        <dbReference type="RefSeq" id="XP_021814993.1"/>
    </source>
</evidence>
<dbReference type="Pfam" id="PF13578">
    <property type="entry name" value="Methyltransf_24"/>
    <property type="match status" value="1"/>
</dbReference>
<keyword evidence="2" id="KW-1185">Reference proteome</keyword>
<gene>
    <name evidence="3" type="primary">LOC110757621</name>
</gene>
<organism evidence="2 3">
    <name type="scientific">Prunus avium</name>
    <name type="common">Cherry</name>
    <name type="synonym">Cerasus avium</name>
    <dbReference type="NCBI Taxonomy" id="42229"/>
    <lineage>
        <taxon>Eukaryota</taxon>
        <taxon>Viridiplantae</taxon>
        <taxon>Streptophyta</taxon>
        <taxon>Embryophyta</taxon>
        <taxon>Tracheophyta</taxon>
        <taxon>Spermatophyta</taxon>
        <taxon>Magnoliopsida</taxon>
        <taxon>eudicotyledons</taxon>
        <taxon>Gunneridae</taxon>
        <taxon>Pentapetalae</taxon>
        <taxon>rosids</taxon>
        <taxon>fabids</taxon>
        <taxon>Rosales</taxon>
        <taxon>Rosaceae</taxon>
        <taxon>Amygdaloideae</taxon>
        <taxon>Amygdaleae</taxon>
        <taxon>Prunus</taxon>
    </lineage>
</organism>
<keyword evidence="1" id="KW-0472">Membrane</keyword>
<dbReference type="PANTHER" id="PTHR37909:SF1">
    <property type="entry name" value="S-ADENOSYL-L-METHIONINE-DEPENDENT METHYLTRANSFERASES SUPERFAMILY PROTEIN"/>
    <property type="match status" value="1"/>
</dbReference>
<feature type="transmembrane region" description="Helical" evidence="1">
    <location>
        <begin position="12"/>
        <end position="30"/>
    </location>
</feature>
<dbReference type="Proteomes" id="UP000515124">
    <property type="component" value="Unplaced"/>
</dbReference>
<dbReference type="InterPro" id="IPR029063">
    <property type="entry name" value="SAM-dependent_MTases_sf"/>
</dbReference>
<accession>A0A6P5SMK3</accession>
<dbReference type="PANTHER" id="PTHR37909">
    <property type="entry name" value="S-ADENOSYL-L-METHIONINE-DEPENDENT METHYLTRANSFERASES SUPERFAMILY PROTEIN"/>
    <property type="match status" value="1"/>
</dbReference>